<dbReference type="Pfam" id="PF04392">
    <property type="entry name" value="ABC_sub_bind"/>
    <property type="match status" value="1"/>
</dbReference>
<keyword evidence="3" id="KW-1185">Reference proteome</keyword>
<keyword evidence="1" id="KW-0732">Signal</keyword>
<dbReference type="EMBL" id="FCOF02000057">
    <property type="protein sequence ID" value="SAK91755.1"/>
    <property type="molecule type" value="Genomic_DNA"/>
</dbReference>
<dbReference type="AlphaFoldDB" id="A0A158DAS6"/>
<evidence type="ECO:0000313" key="3">
    <source>
        <dbReference type="Proteomes" id="UP000054870"/>
    </source>
</evidence>
<feature type="chain" id="PRO_5007623957" evidence="1">
    <location>
        <begin position="38"/>
        <end position="346"/>
    </location>
</feature>
<dbReference type="SUPFAM" id="SSF53822">
    <property type="entry name" value="Periplasmic binding protein-like I"/>
    <property type="match status" value="1"/>
</dbReference>
<dbReference type="Gene3D" id="3.40.50.2300">
    <property type="match status" value="2"/>
</dbReference>
<dbReference type="InterPro" id="IPR007487">
    <property type="entry name" value="ABC_transpt-TYRBP-like"/>
</dbReference>
<dbReference type="CDD" id="cd06325">
    <property type="entry name" value="PBP1_ABC_unchar_transporter"/>
    <property type="match status" value="1"/>
</dbReference>
<dbReference type="PANTHER" id="PTHR35271">
    <property type="entry name" value="ABC TRANSPORTER, SUBSTRATE-BINDING LIPOPROTEIN-RELATED"/>
    <property type="match status" value="1"/>
</dbReference>
<sequence>MEMSMNRNGRVSAACRLACRKLSSVLGAAMIVALASAGGPVAAQTPSTTVIGIASLGPHPSLAKTIEGFKQQMAKEGYVEGKNTSYVYSDANFTQALMPQMFSQIVAQHPSLILTVTTSVSQVARSAVVDPKTPLIFTEVTDPVAAGLVPNWKQGGERFTGSSDLQDFDAVLAFAKKAFPGVKSFGTLYNAGEANDVVTTKALEAAAQRAGLAFRPVSVDTVNDITQRAQLLKGVGFVYITGSNLVQSAIPAVAASMQRLKIPVLSSETEAIKKGMATASYAVSLESVGANAAKLAGRVLKGEKTSALAPAMPMAGDYVMSISKSQFQALGLKVPVEFEDCKCFIN</sequence>
<dbReference type="OrthoDB" id="9776955at2"/>
<comment type="caution">
    <text evidence="2">The sequence shown here is derived from an EMBL/GenBank/DDBJ whole genome shotgun (WGS) entry which is preliminary data.</text>
</comment>
<evidence type="ECO:0000256" key="1">
    <source>
        <dbReference type="SAM" id="SignalP"/>
    </source>
</evidence>
<proteinExistence type="predicted"/>
<dbReference type="PANTHER" id="PTHR35271:SF1">
    <property type="entry name" value="ABC TRANSPORTER, SUBSTRATE-BINDING LIPOPROTEIN"/>
    <property type="match status" value="1"/>
</dbReference>
<reference evidence="2" key="1">
    <citation type="submission" date="2016-01" db="EMBL/GenBank/DDBJ databases">
        <authorList>
            <person name="Peeters C."/>
        </authorList>
    </citation>
    <scope>NUCLEOTIDE SEQUENCE [LARGE SCALE GENOMIC DNA]</scope>
    <source>
        <strain evidence="2">LMG 29318</strain>
    </source>
</reference>
<name>A0A158DAS6_9BURK</name>
<organism evidence="2 3">
    <name type="scientific">Caballeronia catudaia</name>
    <dbReference type="NCBI Taxonomy" id="1777136"/>
    <lineage>
        <taxon>Bacteria</taxon>
        <taxon>Pseudomonadati</taxon>
        <taxon>Pseudomonadota</taxon>
        <taxon>Betaproteobacteria</taxon>
        <taxon>Burkholderiales</taxon>
        <taxon>Burkholderiaceae</taxon>
        <taxon>Caballeronia</taxon>
    </lineage>
</organism>
<dbReference type="Proteomes" id="UP000054870">
    <property type="component" value="Unassembled WGS sequence"/>
</dbReference>
<feature type="signal peptide" evidence="1">
    <location>
        <begin position="1"/>
        <end position="37"/>
    </location>
</feature>
<dbReference type="InterPro" id="IPR028082">
    <property type="entry name" value="Peripla_BP_I"/>
</dbReference>
<accession>A0A158DAS6</accession>
<evidence type="ECO:0000313" key="2">
    <source>
        <dbReference type="EMBL" id="SAK91755.1"/>
    </source>
</evidence>
<gene>
    <name evidence="2" type="ORF">AWB75_06468</name>
</gene>
<protein>
    <submittedName>
        <fullName evidence="2">ABC transporter periplasmic substrate-binding protein</fullName>
    </submittedName>
</protein>